<dbReference type="GeneID" id="40072303"/>
<evidence type="ECO:0000313" key="1">
    <source>
        <dbReference type="EMBL" id="AOZ64995.1"/>
    </source>
</evidence>
<accession>A0A1I9SDR8</accession>
<name>A0A1I9SDR8_9CAUD</name>
<dbReference type="RefSeq" id="YP_009596704.1">
    <property type="nucleotide sequence ID" value="NC_041889.1"/>
</dbReference>
<dbReference type="KEGG" id="vg:40072303"/>
<evidence type="ECO:0000313" key="2">
    <source>
        <dbReference type="Proteomes" id="UP000221790"/>
    </source>
</evidence>
<gene>
    <name evidence="1" type="primary">43</name>
    <name evidence="1" type="ORF">SEA_RIMA_43</name>
</gene>
<sequence length="75" mass="8373">MQAKVEQPDPNYPLVWVTATPNAIEAGIADILEKKRITLLGMWGPDSNNTPGIRVAPALLEDEHKKPTRRRTRKG</sequence>
<proteinExistence type="predicted"/>
<reference evidence="1" key="1">
    <citation type="submission" date="2018-02" db="EMBL/GenBank/DDBJ databases">
        <authorList>
            <person name="Bhuiyan S."/>
            <person name="Garcia C."/>
            <person name="Cox E.C."/>
            <person name="Ali D.J."/>
            <person name="Quadri S.Y."/>
            <person name="Layton S.R."/>
            <person name="Benjamin R.C."/>
            <person name="Hughes L.E."/>
            <person name="Garlena R.A."/>
            <person name="Russell D.A."/>
            <person name="Pope W.H."/>
            <person name="Jacobs-Sera D."/>
            <person name="Hendrix R.W."/>
            <person name="Hatfull G.F."/>
        </authorList>
    </citation>
    <scope>NUCLEOTIDE SEQUENCE</scope>
</reference>
<protein>
    <submittedName>
        <fullName evidence="1">Uncharacterized protein</fullName>
    </submittedName>
</protein>
<organism evidence="1 2">
    <name type="scientific">Streptomyces phage Rima</name>
    <dbReference type="NCBI Taxonomy" id="1897525"/>
    <lineage>
        <taxon>Viruses</taxon>
        <taxon>Duplodnaviria</taxon>
        <taxon>Heunggongvirae</taxon>
        <taxon>Uroviricota</taxon>
        <taxon>Caudoviricetes</taxon>
        <taxon>Rimavirus</taxon>
        <taxon>Rimavirus rima</taxon>
    </lineage>
</organism>
<dbReference type="OrthoDB" id="29097at10239"/>
<dbReference type="Proteomes" id="UP000221790">
    <property type="component" value="Segment"/>
</dbReference>
<dbReference type="EMBL" id="KX670790">
    <property type="protein sequence ID" value="AOZ64995.1"/>
    <property type="molecule type" value="Genomic_DNA"/>
</dbReference>
<keyword evidence="2" id="KW-1185">Reference proteome</keyword>